<dbReference type="STRING" id="1818881.A3196_05945"/>
<comment type="caution">
    <text evidence="8">The sequence shown here is derived from an EMBL/GenBank/DDBJ whole genome shotgun (WGS) entry which is preliminary data.</text>
</comment>
<evidence type="ECO:0000256" key="6">
    <source>
        <dbReference type="ARBA" id="ARBA00023136"/>
    </source>
</evidence>
<keyword evidence="4 7" id="KW-0812">Transmembrane</keyword>
<protein>
    <recommendedName>
        <fullName evidence="10">Transglycosylase</fullName>
    </recommendedName>
</protein>
<feature type="transmembrane region" description="Helical" evidence="7">
    <location>
        <begin position="27"/>
        <end position="46"/>
    </location>
</feature>
<proteinExistence type="inferred from homology"/>
<gene>
    <name evidence="8" type="ORF">A3196_05945</name>
</gene>
<evidence type="ECO:0000313" key="8">
    <source>
        <dbReference type="EMBL" id="ODB96339.1"/>
    </source>
</evidence>
<keyword evidence="9" id="KW-1185">Reference proteome</keyword>
<reference evidence="8 9" key="1">
    <citation type="submission" date="2016-03" db="EMBL/GenBank/DDBJ databases">
        <title>Chemosynthetic sulphur-oxidizing symbionts of marine invertebrate animals are capable of nitrogen fixation.</title>
        <authorList>
            <person name="Petersen J.M."/>
            <person name="Kemper A."/>
            <person name="Gruber-Vodicka H."/>
            <person name="Cardini U."/>
            <person name="Geest Mvander."/>
            <person name="Kleiner M."/>
            <person name="Bulgheresi S."/>
            <person name="Fussmann M."/>
            <person name="Herbold C."/>
            <person name="Seah B.K.B."/>
            <person name="Antony C.Paul."/>
            <person name="Liu D."/>
            <person name="Belitz A."/>
            <person name="Weber M."/>
        </authorList>
    </citation>
    <scope>NUCLEOTIDE SEQUENCE [LARGE SCALE GENOMIC DNA]</scope>
    <source>
        <strain evidence="8">G_D</strain>
    </source>
</reference>
<dbReference type="PANTHER" id="PTHR33884:SF3">
    <property type="entry name" value="UPF0410 PROTEIN YMGE"/>
    <property type="match status" value="1"/>
</dbReference>
<evidence type="ECO:0000256" key="5">
    <source>
        <dbReference type="ARBA" id="ARBA00022989"/>
    </source>
</evidence>
<name>A0A1E2UNS6_9GAMM</name>
<evidence type="ECO:0008006" key="10">
    <source>
        <dbReference type="Google" id="ProtNLM"/>
    </source>
</evidence>
<keyword evidence="5 7" id="KW-1133">Transmembrane helix</keyword>
<dbReference type="AlphaFoldDB" id="A0A1E2UNS6"/>
<evidence type="ECO:0000313" key="9">
    <source>
        <dbReference type="Proteomes" id="UP000094849"/>
    </source>
</evidence>
<dbReference type="OrthoDB" id="9811343at2"/>
<dbReference type="RefSeq" id="WP_069002710.1">
    <property type="nucleotide sequence ID" value="NZ_LVJW01000006.1"/>
</dbReference>
<accession>A0A1E2UNS6</accession>
<keyword evidence="6 7" id="KW-0472">Membrane</keyword>
<organism evidence="8 9">
    <name type="scientific">Candidatus Thiodiazotropha endoloripes</name>
    <dbReference type="NCBI Taxonomy" id="1818881"/>
    <lineage>
        <taxon>Bacteria</taxon>
        <taxon>Pseudomonadati</taxon>
        <taxon>Pseudomonadota</taxon>
        <taxon>Gammaproteobacteria</taxon>
        <taxon>Chromatiales</taxon>
        <taxon>Sedimenticolaceae</taxon>
        <taxon>Candidatus Thiodiazotropha</taxon>
    </lineage>
</organism>
<evidence type="ECO:0000256" key="4">
    <source>
        <dbReference type="ARBA" id="ARBA00022692"/>
    </source>
</evidence>
<evidence type="ECO:0000256" key="1">
    <source>
        <dbReference type="ARBA" id="ARBA00004651"/>
    </source>
</evidence>
<sequence>MGIISWVILGLIAGALAKWLMPGKDGGGIFVTMLLGIAGALVGGYIGEFLGIGNSGGLSLSNILTATAGAFLILFAYRLVKQSGGESAEGSTGEE</sequence>
<comment type="subcellular location">
    <subcellularLocation>
        <location evidence="1">Cell membrane</location>
        <topology evidence="1">Multi-pass membrane protein</topology>
    </subcellularLocation>
</comment>
<dbReference type="EMBL" id="LVJZ01000003">
    <property type="protein sequence ID" value="ODB96339.1"/>
    <property type="molecule type" value="Genomic_DNA"/>
</dbReference>
<dbReference type="Proteomes" id="UP000094849">
    <property type="component" value="Unassembled WGS sequence"/>
</dbReference>
<evidence type="ECO:0000256" key="2">
    <source>
        <dbReference type="ARBA" id="ARBA00011006"/>
    </source>
</evidence>
<dbReference type="PANTHER" id="PTHR33884">
    <property type="entry name" value="UPF0410 PROTEIN YMGE"/>
    <property type="match status" value="1"/>
</dbReference>
<feature type="transmembrane region" description="Helical" evidence="7">
    <location>
        <begin position="58"/>
        <end position="77"/>
    </location>
</feature>
<evidence type="ECO:0000256" key="7">
    <source>
        <dbReference type="SAM" id="Phobius"/>
    </source>
</evidence>
<comment type="similarity">
    <text evidence="2">Belongs to the UPF0410 family.</text>
</comment>
<keyword evidence="3" id="KW-1003">Cell membrane</keyword>
<evidence type="ECO:0000256" key="3">
    <source>
        <dbReference type="ARBA" id="ARBA00022475"/>
    </source>
</evidence>
<dbReference type="GO" id="GO:0005886">
    <property type="term" value="C:plasma membrane"/>
    <property type="evidence" value="ECO:0007669"/>
    <property type="project" value="UniProtKB-SubCell"/>
</dbReference>
<dbReference type="Pfam" id="PF04226">
    <property type="entry name" value="Transgly_assoc"/>
    <property type="match status" value="1"/>
</dbReference>
<dbReference type="InterPro" id="IPR007341">
    <property type="entry name" value="Transgly_assoc"/>
</dbReference>